<organism evidence="2 3">
    <name type="scientific">Cylindrotheca closterium</name>
    <dbReference type="NCBI Taxonomy" id="2856"/>
    <lineage>
        <taxon>Eukaryota</taxon>
        <taxon>Sar</taxon>
        <taxon>Stramenopiles</taxon>
        <taxon>Ochrophyta</taxon>
        <taxon>Bacillariophyta</taxon>
        <taxon>Bacillariophyceae</taxon>
        <taxon>Bacillariophycidae</taxon>
        <taxon>Bacillariales</taxon>
        <taxon>Bacillariaceae</taxon>
        <taxon>Cylindrotheca</taxon>
    </lineage>
</organism>
<gene>
    <name evidence="2" type="ORF">CYCCA115_LOCUS8214</name>
</gene>
<keyword evidence="3" id="KW-1185">Reference proteome</keyword>
<evidence type="ECO:0000313" key="2">
    <source>
        <dbReference type="EMBL" id="CAJ1942974.1"/>
    </source>
</evidence>
<protein>
    <submittedName>
        <fullName evidence="2">Uncharacterized protein</fullName>
    </submittedName>
</protein>
<dbReference type="AlphaFoldDB" id="A0AAD2FLU6"/>
<keyword evidence="1" id="KW-0812">Transmembrane</keyword>
<proteinExistence type="predicted"/>
<dbReference type="EMBL" id="CAKOGP040001112">
    <property type="protein sequence ID" value="CAJ1942974.1"/>
    <property type="molecule type" value="Genomic_DNA"/>
</dbReference>
<dbReference type="Proteomes" id="UP001295423">
    <property type="component" value="Unassembled WGS sequence"/>
</dbReference>
<comment type="caution">
    <text evidence="2">The sequence shown here is derived from an EMBL/GenBank/DDBJ whole genome shotgun (WGS) entry which is preliminary data.</text>
</comment>
<feature type="transmembrane region" description="Helical" evidence="1">
    <location>
        <begin position="12"/>
        <end position="29"/>
    </location>
</feature>
<evidence type="ECO:0000256" key="1">
    <source>
        <dbReference type="SAM" id="Phobius"/>
    </source>
</evidence>
<sequence>MTTAVEAPSSGGSWAPFLVIAAILTFRWISTGETGTPLRIRRWYNTKRVQIKKNLGLRDNSKYENFVAGDGANKKYKRQG</sequence>
<keyword evidence="1" id="KW-1133">Transmembrane helix</keyword>
<keyword evidence="1" id="KW-0472">Membrane</keyword>
<accession>A0AAD2FLU6</accession>
<reference evidence="2" key="1">
    <citation type="submission" date="2023-08" db="EMBL/GenBank/DDBJ databases">
        <authorList>
            <person name="Audoor S."/>
            <person name="Bilcke G."/>
        </authorList>
    </citation>
    <scope>NUCLEOTIDE SEQUENCE</scope>
</reference>
<name>A0AAD2FLU6_9STRA</name>
<evidence type="ECO:0000313" key="3">
    <source>
        <dbReference type="Proteomes" id="UP001295423"/>
    </source>
</evidence>